<sequence>MAIFKLDNDNFKKIEQTQFSNEGILERQHIQNALKKQIDVIAPDILIISEEFSEWSDSKRRIDLLGIDKDGNIVVIELKRTETGEHMDLQAIRYASMVSTLTFVRAVEIFSKYLISIESELNAEDELLSFIGDNKDNFASDVRIILVSSDFSKELTTSVMWLNERDLDIRCYRLIPYKHNEDILIDVQQIIPLPEAESYQVKVREQKEERREVLRGARDNTKYNFNGEVGLGKRGIVRSVWLKYIKDNQGISYEKLTQDFPSDIRGRLFVEIETALEQQRRDGNGLARYFVEDDELLQIGDKKYTISNQWGKGNIEKFLEYVGRLGYEIEEI</sequence>
<evidence type="ECO:0000313" key="1">
    <source>
        <dbReference type="EMBL" id="QOY52732.1"/>
    </source>
</evidence>
<dbReference type="KEGG" id="sbal:HUE88_03340"/>
<keyword evidence="2" id="KW-1185">Reference proteome</keyword>
<name>A0A7S7LWP4_9BACT</name>
<dbReference type="Proteomes" id="UP000593994">
    <property type="component" value="Chromosome"/>
</dbReference>
<dbReference type="EMBL" id="CP054492">
    <property type="protein sequence ID" value="QOY52732.1"/>
    <property type="molecule type" value="Genomic_DNA"/>
</dbReference>
<organism evidence="1 2">
    <name type="scientific">Candidatus Sulfurimonas baltica</name>
    <dbReference type="NCBI Taxonomy" id="2740404"/>
    <lineage>
        <taxon>Bacteria</taxon>
        <taxon>Pseudomonadati</taxon>
        <taxon>Campylobacterota</taxon>
        <taxon>Epsilonproteobacteria</taxon>
        <taxon>Campylobacterales</taxon>
        <taxon>Sulfurimonadaceae</taxon>
        <taxon>Sulfurimonas</taxon>
    </lineage>
</organism>
<evidence type="ECO:0008006" key="3">
    <source>
        <dbReference type="Google" id="ProtNLM"/>
    </source>
</evidence>
<gene>
    <name evidence="1" type="ORF">HUE88_03340</name>
</gene>
<evidence type="ECO:0000313" key="2">
    <source>
        <dbReference type="Proteomes" id="UP000593994"/>
    </source>
</evidence>
<dbReference type="AlphaFoldDB" id="A0A7S7LWP4"/>
<dbReference type="GO" id="GO:0003676">
    <property type="term" value="F:nucleic acid binding"/>
    <property type="evidence" value="ECO:0007669"/>
    <property type="project" value="InterPro"/>
</dbReference>
<accession>A0A7S7LWP4</accession>
<protein>
    <recommendedName>
        <fullName evidence="3">DUF91 domain-containing protein</fullName>
    </recommendedName>
</protein>
<dbReference type="InterPro" id="IPR011856">
    <property type="entry name" value="tRNA_endonuc-like_dom_sf"/>
</dbReference>
<dbReference type="RefSeq" id="WP_194371050.1">
    <property type="nucleotide sequence ID" value="NZ_CP054492.1"/>
</dbReference>
<reference evidence="1 2" key="1">
    <citation type="submission" date="2020-05" db="EMBL/GenBank/DDBJ databases">
        <title>Sulfurimonas marisnigri, sp. nov., and Sulfurimonas baltica, sp. nov., manganese oxide reducing chemolithoautotrophs of the class Epsilonproteobacteria isolated from the pelagic redoxclines of the Black and Baltic Seas and emended description of the genus Sulfurimonas.</title>
        <authorList>
            <person name="Henkel J.V."/>
            <person name="Laudan C."/>
            <person name="Werner J."/>
            <person name="Neu T."/>
            <person name="Plewe S."/>
            <person name="Sproer C."/>
            <person name="Bunk B."/>
            <person name="Schulz-Vogt H.N."/>
        </authorList>
    </citation>
    <scope>NUCLEOTIDE SEQUENCE [LARGE SCALE GENOMIC DNA]</scope>
    <source>
        <strain evidence="1 2">GD2</strain>
    </source>
</reference>
<proteinExistence type="predicted"/>
<dbReference type="Gene3D" id="3.40.1350.10">
    <property type="match status" value="1"/>
</dbReference>